<sequence>MTTRRATFARWRRERPFWGAVLIAIGGIEEFFSGQLDIGKIHIQLGLEGLQALVVPAILVLLAILIALMPVHRIFYGVIALLLSLYSLIGVNLGGFIIGMLLSAVGGILVVAWVPKTQAEARRADASPEPARQEPAHSRVLHGEGHAEPVIPPSLRTPSASGDETPGPDTSRRRRVMRGGAAVAVAALTVALAAAAPQQARAAEPAAVQSGCVLLIFCSPDPSPSPTPTPSSTTPAPSPTPSSGSGGSLIEPDPSGGTSVQIPGQSGGSVPAPGQTPTTTAPAPSDPTTQTPLVAIGADNDHGIFTTPSANTWGDTLKIAGPSQVGIVTVPLANGARATAIRIECDELTIGNFHLDSSNRQELVNLDTHGMTLKGHAVIWIDRIGTKYGDGEGLDKSLQANPLTLEALMTLLGQGHMVLGLIGAQADTLSYSDFHETAALQSSGVPSGD</sequence>
<name>A0ABP8AJY3_9MICO</name>
<evidence type="ECO:0000256" key="1">
    <source>
        <dbReference type="SAM" id="MobiDB-lite"/>
    </source>
</evidence>
<feature type="transmembrane region" description="Helical" evidence="2">
    <location>
        <begin position="96"/>
        <end position="114"/>
    </location>
</feature>
<feature type="transmembrane region" description="Helical" evidence="2">
    <location>
        <begin position="74"/>
        <end position="90"/>
    </location>
</feature>
<keyword evidence="2" id="KW-0472">Membrane</keyword>
<keyword evidence="2" id="KW-1133">Transmembrane helix</keyword>
<evidence type="ECO:0000313" key="3">
    <source>
        <dbReference type="EMBL" id="GAA4185098.1"/>
    </source>
</evidence>
<dbReference type="EMBL" id="BAABBX010000005">
    <property type="protein sequence ID" value="GAA4185098.1"/>
    <property type="molecule type" value="Genomic_DNA"/>
</dbReference>
<reference evidence="4" key="1">
    <citation type="journal article" date="2019" name="Int. J. Syst. Evol. Microbiol.">
        <title>The Global Catalogue of Microorganisms (GCM) 10K type strain sequencing project: providing services to taxonomists for standard genome sequencing and annotation.</title>
        <authorList>
            <consortium name="The Broad Institute Genomics Platform"/>
            <consortium name="The Broad Institute Genome Sequencing Center for Infectious Disease"/>
            <person name="Wu L."/>
            <person name="Ma J."/>
        </authorList>
    </citation>
    <scope>NUCLEOTIDE SEQUENCE [LARGE SCALE GENOMIC DNA]</scope>
    <source>
        <strain evidence="4">JCM 17593</strain>
    </source>
</reference>
<keyword evidence="4" id="KW-1185">Reference proteome</keyword>
<evidence type="ECO:0000313" key="4">
    <source>
        <dbReference type="Proteomes" id="UP001500213"/>
    </source>
</evidence>
<comment type="caution">
    <text evidence="3">The sequence shown here is derived from an EMBL/GenBank/DDBJ whole genome shotgun (WGS) entry which is preliminary data.</text>
</comment>
<feature type="transmembrane region" description="Helical" evidence="2">
    <location>
        <begin position="49"/>
        <end position="67"/>
    </location>
</feature>
<feature type="region of interest" description="Disordered" evidence="1">
    <location>
        <begin position="222"/>
        <end position="294"/>
    </location>
</feature>
<dbReference type="Proteomes" id="UP001500213">
    <property type="component" value="Unassembled WGS sequence"/>
</dbReference>
<accession>A0ABP8AJY3</accession>
<feature type="compositionally biased region" description="Basic and acidic residues" evidence="1">
    <location>
        <begin position="122"/>
        <end position="147"/>
    </location>
</feature>
<gene>
    <name evidence="3" type="ORF">GCM10022288_06660</name>
</gene>
<keyword evidence="2" id="KW-0812">Transmembrane</keyword>
<dbReference type="Pfam" id="PF19609">
    <property type="entry name" value="DUF6114"/>
    <property type="match status" value="1"/>
</dbReference>
<protein>
    <submittedName>
        <fullName evidence="3">Uncharacterized protein</fullName>
    </submittedName>
</protein>
<dbReference type="RefSeq" id="WP_344773800.1">
    <property type="nucleotide sequence ID" value="NZ_BAABBX010000005.1"/>
</dbReference>
<dbReference type="InterPro" id="IPR046096">
    <property type="entry name" value="DUF6114"/>
</dbReference>
<feature type="compositionally biased region" description="Low complexity" evidence="1">
    <location>
        <begin position="271"/>
        <end position="292"/>
    </location>
</feature>
<feature type="region of interest" description="Disordered" evidence="1">
    <location>
        <begin position="122"/>
        <end position="174"/>
    </location>
</feature>
<organism evidence="3 4">
    <name type="scientific">Gryllotalpicola kribbensis</name>
    <dbReference type="NCBI Taxonomy" id="993084"/>
    <lineage>
        <taxon>Bacteria</taxon>
        <taxon>Bacillati</taxon>
        <taxon>Actinomycetota</taxon>
        <taxon>Actinomycetes</taxon>
        <taxon>Micrococcales</taxon>
        <taxon>Microbacteriaceae</taxon>
        <taxon>Gryllotalpicola</taxon>
    </lineage>
</organism>
<evidence type="ECO:0000256" key="2">
    <source>
        <dbReference type="SAM" id="Phobius"/>
    </source>
</evidence>
<proteinExistence type="predicted"/>
<feature type="transmembrane region" description="Helical" evidence="2">
    <location>
        <begin position="176"/>
        <end position="196"/>
    </location>
</feature>